<feature type="compositionally biased region" description="Basic and acidic residues" evidence="1">
    <location>
        <begin position="1"/>
        <end position="15"/>
    </location>
</feature>
<name>A0A9I9DWG6_CUCME</name>
<evidence type="ECO:0000313" key="2">
    <source>
        <dbReference type="EnsemblPlants" id="MELO3C025267.2.1"/>
    </source>
</evidence>
<evidence type="ECO:0000256" key="1">
    <source>
        <dbReference type="SAM" id="MobiDB-lite"/>
    </source>
</evidence>
<dbReference type="AlphaFoldDB" id="A0A9I9DWG6"/>
<reference evidence="2" key="1">
    <citation type="submission" date="2023-03" db="UniProtKB">
        <authorList>
            <consortium name="EnsemblPlants"/>
        </authorList>
    </citation>
    <scope>IDENTIFICATION</scope>
</reference>
<dbReference type="Gramene" id="MELO3C025267.2.1">
    <property type="protein sequence ID" value="MELO3C025267.2.1"/>
    <property type="gene ID" value="MELO3C025267.2"/>
</dbReference>
<proteinExistence type="predicted"/>
<sequence>MKKKEGTRWLPEMRRRWSCADTPNPNDTSQRMADGARLKAKAVNGWVVRKQMKQTKSRGDMQLGFNATDGDWGGYYHAEEGEEKGLEASVLDGE</sequence>
<accession>A0A9I9DWG6</accession>
<dbReference type="EnsemblPlants" id="MELO3C025267.2.1">
    <property type="protein sequence ID" value="MELO3C025267.2.1"/>
    <property type="gene ID" value="MELO3C025267.2"/>
</dbReference>
<feature type="compositionally biased region" description="Polar residues" evidence="1">
    <location>
        <begin position="21"/>
        <end position="31"/>
    </location>
</feature>
<feature type="region of interest" description="Disordered" evidence="1">
    <location>
        <begin position="1"/>
        <end position="31"/>
    </location>
</feature>
<organism evidence="2">
    <name type="scientific">Cucumis melo</name>
    <name type="common">Muskmelon</name>
    <dbReference type="NCBI Taxonomy" id="3656"/>
    <lineage>
        <taxon>Eukaryota</taxon>
        <taxon>Viridiplantae</taxon>
        <taxon>Streptophyta</taxon>
        <taxon>Embryophyta</taxon>
        <taxon>Tracheophyta</taxon>
        <taxon>Spermatophyta</taxon>
        <taxon>Magnoliopsida</taxon>
        <taxon>eudicotyledons</taxon>
        <taxon>Gunneridae</taxon>
        <taxon>Pentapetalae</taxon>
        <taxon>rosids</taxon>
        <taxon>fabids</taxon>
        <taxon>Cucurbitales</taxon>
        <taxon>Cucurbitaceae</taxon>
        <taxon>Benincaseae</taxon>
        <taxon>Cucumis</taxon>
    </lineage>
</organism>
<protein>
    <submittedName>
        <fullName evidence="2">Uncharacterized protein</fullName>
    </submittedName>
</protein>